<protein>
    <submittedName>
        <fullName evidence="1">Uncharacterized protein</fullName>
    </submittedName>
</protein>
<dbReference type="EMBL" id="GBXM01037229">
    <property type="protein sequence ID" value="JAH71348.1"/>
    <property type="molecule type" value="Transcribed_RNA"/>
</dbReference>
<evidence type="ECO:0000313" key="1">
    <source>
        <dbReference type="EMBL" id="JAH71348.1"/>
    </source>
</evidence>
<sequence>MFLFALNPHKYSSVVMFSSHYNLVFCWR</sequence>
<proteinExistence type="predicted"/>
<dbReference type="AlphaFoldDB" id="A0A0E9V286"/>
<accession>A0A0E9V286</accession>
<organism evidence="1">
    <name type="scientific">Anguilla anguilla</name>
    <name type="common">European freshwater eel</name>
    <name type="synonym">Muraena anguilla</name>
    <dbReference type="NCBI Taxonomy" id="7936"/>
    <lineage>
        <taxon>Eukaryota</taxon>
        <taxon>Metazoa</taxon>
        <taxon>Chordata</taxon>
        <taxon>Craniata</taxon>
        <taxon>Vertebrata</taxon>
        <taxon>Euteleostomi</taxon>
        <taxon>Actinopterygii</taxon>
        <taxon>Neopterygii</taxon>
        <taxon>Teleostei</taxon>
        <taxon>Anguilliformes</taxon>
        <taxon>Anguillidae</taxon>
        <taxon>Anguilla</taxon>
    </lineage>
</organism>
<reference evidence="1" key="1">
    <citation type="submission" date="2014-11" db="EMBL/GenBank/DDBJ databases">
        <authorList>
            <person name="Amaro Gonzalez C."/>
        </authorList>
    </citation>
    <scope>NUCLEOTIDE SEQUENCE</scope>
</reference>
<name>A0A0E9V286_ANGAN</name>
<reference evidence="1" key="2">
    <citation type="journal article" date="2015" name="Fish Shellfish Immunol.">
        <title>Early steps in the European eel (Anguilla anguilla)-Vibrio vulnificus interaction in the gills: Role of the RtxA13 toxin.</title>
        <authorList>
            <person name="Callol A."/>
            <person name="Pajuelo D."/>
            <person name="Ebbesson L."/>
            <person name="Teles M."/>
            <person name="MacKenzie S."/>
            <person name="Amaro C."/>
        </authorList>
    </citation>
    <scope>NUCLEOTIDE SEQUENCE</scope>
</reference>